<dbReference type="Gene3D" id="3.30.1480.10">
    <property type="entry name" value="NusA, N-terminal domain"/>
    <property type="match status" value="1"/>
</dbReference>
<dbReference type="FunFam" id="3.30.300.20:FF:000005">
    <property type="entry name" value="Transcription termination/antitermination protein NusA"/>
    <property type="match status" value="1"/>
</dbReference>
<dbReference type="InterPro" id="IPR025249">
    <property type="entry name" value="TF_NusA_KH_1st"/>
</dbReference>
<dbReference type="GO" id="GO:0005829">
    <property type="term" value="C:cytosol"/>
    <property type="evidence" value="ECO:0007669"/>
    <property type="project" value="TreeGrafter"/>
</dbReference>
<dbReference type="SUPFAM" id="SSF69705">
    <property type="entry name" value="Transcription factor NusA, N-terminal domain"/>
    <property type="match status" value="1"/>
</dbReference>
<dbReference type="InterPro" id="IPR015946">
    <property type="entry name" value="KH_dom-like_a/b"/>
</dbReference>
<dbReference type="Pfam" id="PF08529">
    <property type="entry name" value="NusA_N"/>
    <property type="match status" value="1"/>
</dbReference>
<gene>
    <name evidence="10" type="ORF">METZ01_LOCUS85504</name>
</gene>
<evidence type="ECO:0000256" key="3">
    <source>
        <dbReference type="ARBA" id="ARBA00022814"/>
    </source>
</evidence>
<dbReference type="GO" id="GO:0031564">
    <property type="term" value="P:transcription antitermination"/>
    <property type="evidence" value="ECO:0007669"/>
    <property type="project" value="UniProtKB-KW"/>
</dbReference>
<dbReference type="InterPro" id="IPR012340">
    <property type="entry name" value="NA-bd_OB-fold"/>
</dbReference>
<dbReference type="InterPro" id="IPR058582">
    <property type="entry name" value="KH_NusA_2nd"/>
</dbReference>
<evidence type="ECO:0000256" key="8">
    <source>
        <dbReference type="SAM" id="MobiDB-lite"/>
    </source>
</evidence>
<dbReference type="SUPFAM" id="SSF54814">
    <property type="entry name" value="Prokaryotic type KH domain (KH-domain type II)"/>
    <property type="match status" value="2"/>
</dbReference>
<dbReference type="Pfam" id="PF26594">
    <property type="entry name" value="KH_NusA_2nd"/>
    <property type="match status" value="1"/>
</dbReference>
<dbReference type="InterPro" id="IPR036555">
    <property type="entry name" value="NusA_N_sf"/>
</dbReference>
<dbReference type="InterPro" id="IPR004087">
    <property type="entry name" value="KH_dom"/>
</dbReference>
<dbReference type="InterPro" id="IPR009019">
    <property type="entry name" value="KH_sf_prok-type"/>
</dbReference>
<evidence type="ECO:0000256" key="2">
    <source>
        <dbReference type="ARBA" id="ARBA00022490"/>
    </source>
</evidence>
<proteinExistence type="inferred from homology"/>
<dbReference type="InterPro" id="IPR003029">
    <property type="entry name" value="S1_domain"/>
</dbReference>
<feature type="domain" description="S1 motif" evidence="9">
    <location>
        <begin position="136"/>
        <end position="201"/>
    </location>
</feature>
<sequence length="511" mass="56707">MKSDFLIALTQLAAERHLPKEEVLKAIEAALASAFKKDNWGETTSVSVKLNPNTGEISAYTLKTIVDNVEDDSREISLKEAIKIKNDAVVGEMMETDGLSHQASRIAAQTAKQVVLQRLREAEREKVFEEFTQRTEDIISGVIGQIDPARGVTLELSRAEAVIPPDEQVITERYRRGQRLKVYVLEVRRSTKGPEILVSRSHKNLLKRLFELEVPEVYNGIVEIRSISREAGSRSKVAVVATQEGVDPVGSCIGMRGNRIQNIVNELQGEKIDVVRWDRDLTRFITNALSPAEVVHVESNPKEQTAVVVVPERQLSLAIGKEGQNARLAAKLTGWHLDIKGMAEWETLKAQIKLEVETAEEQTNLEQEEAALMAELEAEAPAQTLGAVEQDAEKEATPALEETLAELMAEEETELSTEEIVETPIEATLTPEELVSLSLQEEGEEEEEEEAEEFGGFGEEVWQTPQLTPDAGKIRFAEDFMEDLKVGRKRRGGGGRSKKAAKTKRKVGGKK</sequence>
<dbReference type="FunFam" id="3.30.300.20:FF:000002">
    <property type="entry name" value="Transcription termination/antitermination protein NusA"/>
    <property type="match status" value="1"/>
</dbReference>
<dbReference type="SMART" id="SM00316">
    <property type="entry name" value="S1"/>
    <property type="match status" value="1"/>
</dbReference>
<keyword evidence="4" id="KW-0694">RNA-binding</keyword>
<dbReference type="GO" id="GO:0006353">
    <property type="term" value="P:DNA-templated transcription termination"/>
    <property type="evidence" value="ECO:0007669"/>
    <property type="project" value="UniProtKB-KW"/>
</dbReference>
<dbReference type="InterPro" id="IPR030842">
    <property type="entry name" value="TF_NusA_bacterial"/>
</dbReference>
<dbReference type="Gene3D" id="2.40.50.140">
    <property type="entry name" value="Nucleic acid-binding proteins"/>
    <property type="match status" value="1"/>
</dbReference>
<organism evidence="10">
    <name type="scientific">marine metagenome</name>
    <dbReference type="NCBI Taxonomy" id="408172"/>
    <lineage>
        <taxon>unclassified sequences</taxon>
        <taxon>metagenomes</taxon>
        <taxon>ecological metagenomes</taxon>
    </lineage>
</organism>
<keyword evidence="5" id="KW-0805">Transcription regulation</keyword>
<dbReference type="SUPFAM" id="SSF50249">
    <property type="entry name" value="Nucleic acid-binding proteins"/>
    <property type="match status" value="1"/>
</dbReference>
<keyword evidence="7" id="KW-0175">Coiled coil</keyword>
<keyword evidence="6" id="KW-0804">Transcription</keyword>
<dbReference type="PANTHER" id="PTHR22648">
    <property type="entry name" value="TRANSCRIPTION TERMINATION FACTOR NUSA"/>
    <property type="match status" value="1"/>
</dbReference>
<evidence type="ECO:0000256" key="7">
    <source>
        <dbReference type="SAM" id="Coils"/>
    </source>
</evidence>
<keyword evidence="2" id="KW-0963">Cytoplasm</keyword>
<dbReference type="CDD" id="cd02134">
    <property type="entry name" value="KH-II_NusA_rpt1"/>
    <property type="match status" value="1"/>
</dbReference>
<evidence type="ECO:0000259" key="9">
    <source>
        <dbReference type="PROSITE" id="PS50126"/>
    </source>
</evidence>
<dbReference type="EMBL" id="UINC01007317">
    <property type="protein sequence ID" value="SVA32650.1"/>
    <property type="molecule type" value="Genomic_DNA"/>
</dbReference>
<dbReference type="PANTHER" id="PTHR22648:SF0">
    <property type="entry name" value="TRANSCRIPTION TERMINATION_ANTITERMINATION PROTEIN NUSA"/>
    <property type="match status" value="1"/>
</dbReference>
<dbReference type="InterPro" id="IPR013735">
    <property type="entry name" value="TF_NusA_N"/>
</dbReference>
<dbReference type="AlphaFoldDB" id="A0A381UX12"/>
<dbReference type="PROSITE" id="PS50084">
    <property type="entry name" value="KH_TYPE_1"/>
    <property type="match status" value="1"/>
</dbReference>
<evidence type="ECO:0000256" key="1">
    <source>
        <dbReference type="ARBA" id="ARBA00022472"/>
    </source>
</evidence>
<dbReference type="CDD" id="cd22529">
    <property type="entry name" value="KH-II_NusA_rpt2"/>
    <property type="match status" value="1"/>
</dbReference>
<feature type="coiled-coil region" evidence="7">
    <location>
        <begin position="342"/>
        <end position="379"/>
    </location>
</feature>
<evidence type="ECO:0000256" key="6">
    <source>
        <dbReference type="ARBA" id="ARBA00023163"/>
    </source>
</evidence>
<dbReference type="NCBIfam" id="TIGR01953">
    <property type="entry name" value="NusA"/>
    <property type="match status" value="1"/>
</dbReference>
<dbReference type="GO" id="GO:0003723">
    <property type="term" value="F:RNA binding"/>
    <property type="evidence" value="ECO:0007669"/>
    <property type="project" value="UniProtKB-KW"/>
</dbReference>
<feature type="compositionally biased region" description="Basic residues" evidence="8">
    <location>
        <begin position="487"/>
        <end position="511"/>
    </location>
</feature>
<dbReference type="GO" id="GO:0003700">
    <property type="term" value="F:DNA-binding transcription factor activity"/>
    <property type="evidence" value="ECO:0007669"/>
    <property type="project" value="InterPro"/>
</dbReference>
<protein>
    <recommendedName>
        <fullName evidence="9">S1 motif domain-containing protein</fullName>
    </recommendedName>
</protein>
<evidence type="ECO:0000256" key="4">
    <source>
        <dbReference type="ARBA" id="ARBA00022884"/>
    </source>
</evidence>
<evidence type="ECO:0000313" key="10">
    <source>
        <dbReference type="EMBL" id="SVA32650.1"/>
    </source>
</evidence>
<dbReference type="HAMAP" id="MF_00945_B">
    <property type="entry name" value="NusA_B"/>
    <property type="match status" value="1"/>
</dbReference>
<dbReference type="Gene3D" id="3.30.300.20">
    <property type="match status" value="2"/>
</dbReference>
<reference evidence="10" key="1">
    <citation type="submission" date="2018-05" db="EMBL/GenBank/DDBJ databases">
        <authorList>
            <person name="Lanie J.A."/>
            <person name="Ng W.-L."/>
            <person name="Kazmierczak K.M."/>
            <person name="Andrzejewski T.M."/>
            <person name="Davidsen T.M."/>
            <person name="Wayne K.J."/>
            <person name="Tettelin H."/>
            <person name="Glass J.I."/>
            <person name="Rusch D."/>
            <person name="Podicherti R."/>
            <person name="Tsui H.-C.T."/>
            <person name="Winkler M.E."/>
        </authorList>
    </citation>
    <scope>NUCLEOTIDE SEQUENCE</scope>
</reference>
<name>A0A381UX12_9ZZZZ</name>
<dbReference type="PROSITE" id="PS50126">
    <property type="entry name" value="S1"/>
    <property type="match status" value="1"/>
</dbReference>
<dbReference type="SMART" id="SM00322">
    <property type="entry name" value="KH"/>
    <property type="match status" value="2"/>
</dbReference>
<evidence type="ECO:0000256" key="5">
    <source>
        <dbReference type="ARBA" id="ARBA00023015"/>
    </source>
</evidence>
<keyword evidence="1" id="KW-0806">Transcription termination</keyword>
<feature type="compositionally biased region" description="Acidic residues" evidence="8">
    <location>
        <begin position="441"/>
        <end position="453"/>
    </location>
</feature>
<feature type="region of interest" description="Disordered" evidence="8">
    <location>
        <begin position="440"/>
        <end position="460"/>
    </location>
</feature>
<accession>A0A381UX12</accession>
<dbReference type="Pfam" id="PF13184">
    <property type="entry name" value="KH_NusA_1st"/>
    <property type="match status" value="1"/>
</dbReference>
<dbReference type="CDD" id="cd04455">
    <property type="entry name" value="S1_NusA"/>
    <property type="match status" value="1"/>
</dbReference>
<feature type="region of interest" description="Disordered" evidence="8">
    <location>
        <begin position="485"/>
        <end position="511"/>
    </location>
</feature>
<keyword evidence="3" id="KW-0889">Transcription antitermination</keyword>
<dbReference type="InterPro" id="IPR010213">
    <property type="entry name" value="TF_NusA"/>
</dbReference>